<dbReference type="AlphaFoldDB" id="A0A7Z2VCL4"/>
<dbReference type="EMBL" id="CP051651">
    <property type="protein sequence ID" value="QJD68918.1"/>
    <property type="molecule type" value="Genomic_DNA"/>
</dbReference>
<dbReference type="GO" id="GO:0004519">
    <property type="term" value="F:endonuclease activity"/>
    <property type="evidence" value="ECO:0007669"/>
    <property type="project" value="UniProtKB-KW"/>
</dbReference>
<name>A0A7Z2VCL4_XANCA</name>
<dbReference type="SUPFAM" id="SSF82771">
    <property type="entry name" value="GIY-YIG endonuclease"/>
    <property type="match status" value="1"/>
</dbReference>
<organism evidence="1 2">
    <name type="scientific">Xanthomonas campestris pv. badrii</name>
    <dbReference type="NCBI Taxonomy" id="149696"/>
    <lineage>
        <taxon>Bacteria</taxon>
        <taxon>Pseudomonadati</taxon>
        <taxon>Pseudomonadota</taxon>
        <taxon>Gammaproteobacteria</taxon>
        <taxon>Lysobacterales</taxon>
        <taxon>Lysobacteraceae</taxon>
        <taxon>Xanthomonas</taxon>
    </lineage>
</organism>
<keyword evidence="1" id="KW-0378">Hydrolase</keyword>
<proteinExistence type="predicted"/>
<accession>A0A7Z2VCL4</accession>
<evidence type="ECO:0000313" key="2">
    <source>
        <dbReference type="Proteomes" id="UP000503498"/>
    </source>
</evidence>
<dbReference type="Proteomes" id="UP000503498">
    <property type="component" value="Chromosome"/>
</dbReference>
<dbReference type="InterPro" id="IPR035901">
    <property type="entry name" value="GIY-YIG_endonuc_sf"/>
</dbReference>
<evidence type="ECO:0000313" key="1">
    <source>
        <dbReference type="EMBL" id="QJD68918.1"/>
    </source>
</evidence>
<reference evidence="1 2" key="2">
    <citation type="submission" date="2020-04" db="EMBL/GenBank/DDBJ databases">
        <authorList>
            <person name="Fomenkov A."/>
            <person name="Anton B.P."/>
            <person name="Roberts R.J."/>
        </authorList>
    </citation>
    <scope>NUCLEOTIDE SEQUENCE [LARGE SCALE GENOMIC DNA]</scope>
    <source>
        <strain evidence="1 2">NEB122</strain>
    </source>
</reference>
<keyword evidence="1" id="KW-0540">Nuclease</keyword>
<gene>
    <name evidence="1" type="ORF">HG421_15205</name>
</gene>
<sequence length="153" mass="17329">MEMTDTIAPANAAFAAFEHADWHGLLHGPHVVYLLAHARRDAFYIDVASDLRAVAKQCRHLVAQQEATLPQTQVMPLLLVWFEVHDDPAAARARANEIRRWTHAWQRRLVDALNPLWLDVDGYACGFPGELSQVGERQVRQSDIPNPFDVRVT</sequence>
<reference evidence="1 2" key="1">
    <citation type="submission" date="2020-04" db="EMBL/GenBank/DDBJ databases">
        <title>Genome-Wide Identification of 5-Methylcytosine Sites in Bacterial Genomes By High-Throughput Sequencing of MspJI Restriction Fragments.</title>
        <authorList>
            <person name="Wu V."/>
        </authorList>
    </citation>
    <scope>NUCLEOTIDE SEQUENCE [LARGE SCALE GENOMIC DNA]</scope>
    <source>
        <strain evidence="1 2">NEB122</strain>
    </source>
</reference>
<protein>
    <submittedName>
        <fullName evidence="1">Endonuclease</fullName>
    </submittedName>
</protein>
<keyword evidence="1" id="KW-0255">Endonuclease</keyword>